<dbReference type="OrthoDB" id="960334at2"/>
<name>A0A2M9AQW2_9BACT</name>
<dbReference type="Proteomes" id="UP000228535">
    <property type="component" value="Unassembled WGS sequence"/>
</dbReference>
<proteinExistence type="predicted"/>
<sequence>MATPTYNPENHINAAFNILRGNIQESATDGLSNIQDWIQTLSGSSEQVFTAIADELRSLQGHISNNDAGSIGNSLFTLGEYVTAAADGQTEVVATRLNLLGQDLSNAARQLKQD</sequence>
<protein>
    <submittedName>
        <fullName evidence="1">Uncharacterized protein</fullName>
    </submittedName>
</protein>
<organism evidence="1 2">
    <name type="scientific">Hymenobacter chitinivorans DSM 11115</name>
    <dbReference type="NCBI Taxonomy" id="1121954"/>
    <lineage>
        <taxon>Bacteria</taxon>
        <taxon>Pseudomonadati</taxon>
        <taxon>Bacteroidota</taxon>
        <taxon>Cytophagia</taxon>
        <taxon>Cytophagales</taxon>
        <taxon>Hymenobacteraceae</taxon>
        <taxon>Hymenobacter</taxon>
    </lineage>
</organism>
<accession>A0A2M9AQW2</accession>
<dbReference type="RefSeq" id="WP_100338988.1">
    <property type="nucleotide sequence ID" value="NZ_PGFA01000005.1"/>
</dbReference>
<evidence type="ECO:0000313" key="2">
    <source>
        <dbReference type="Proteomes" id="UP000228535"/>
    </source>
</evidence>
<dbReference type="EMBL" id="PGFA01000005">
    <property type="protein sequence ID" value="PJJ48080.1"/>
    <property type="molecule type" value="Genomic_DNA"/>
</dbReference>
<dbReference type="AlphaFoldDB" id="A0A2M9AQW2"/>
<reference evidence="1 2" key="1">
    <citation type="submission" date="2017-11" db="EMBL/GenBank/DDBJ databases">
        <title>Genomic Encyclopedia of Archaeal and Bacterial Type Strains, Phase II (KMG-II): From Individual Species to Whole Genera.</title>
        <authorList>
            <person name="Goeker M."/>
        </authorList>
    </citation>
    <scope>NUCLEOTIDE SEQUENCE [LARGE SCALE GENOMIC DNA]</scope>
    <source>
        <strain evidence="1 2">DSM 11115</strain>
    </source>
</reference>
<evidence type="ECO:0000313" key="1">
    <source>
        <dbReference type="EMBL" id="PJJ48080.1"/>
    </source>
</evidence>
<comment type="caution">
    <text evidence="1">The sequence shown here is derived from an EMBL/GenBank/DDBJ whole genome shotgun (WGS) entry which is preliminary data.</text>
</comment>
<keyword evidence="2" id="KW-1185">Reference proteome</keyword>
<gene>
    <name evidence="1" type="ORF">CLV45_4773</name>
</gene>